<dbReference type="AlphaFoldDB" id="A0A1A8JY04"/>
<organism evidence="1">
    <name type="scientific">Nothobranchius kuhntae</name>
    <name type="common">Beira killifish</name>
    <dbReference type="NCBI Taxonomy" id="321403"/>
    <lineage>
        <taxon>Eukaryota</taxon>
        <taxon>Metazoa</taxon>
        <taxon>Chordata</taxon>
        <taxon>Craniata</taxon>
        <taxon>Vertebrata</taxon>
        <taxon>Euteleostomi</taxon>
        <taxon>Actinopterygii</taxon>
        <taxon>Neopterygii</taxon>
        <taxon>Teleostei</taxon>
        <taxon>Neoteleostei</taxon>
        <taxon>Acanthomorphata</taxon>
        <taxon>Ovalentaria</taxon>
        <taxon>Atherinomorphae</taxon>
        <taxon>Cyprinodontiformes</taxon>
        <taxon>Nothobranchiidae</taxon>
        <taxon>Nothobranchius</taxon>
    </lineage>
</organism>
<dbReference type="EMBL" id="HAEE01004866">
    <property type="protein sequence ID" value="SBR24886.1"/>
    <property type="molecule type" value="Transcribed_RNA"/>
</dbReference>
<reference evidence="1" key="1">
    <citation type="submission" date="2016-05" db="EMBL/GenBank/DDBJ databases">
        <authorList>
            <person name="Lavstsen T."/>
            <person name="Jespersen J.S."/>
        </authorList>
    </citation>
    <scope>NUCLEOTIDE SEQUENCE</scope>
    <source>
        <tissue evidence="1">Brain</tissue>
    </source>
</reference>
<protein>
    <submittedName>
        <fullName evidence="1">Uncharacterized protein</fullName>
    </submittedName>
</protein>
<accession>A0A1A8JY04</accession>
<evidence type="ECO:0000313" key="1">
    <source>
        <dbReference type="EMBL" id="SBR24886.1"/>
    </source>
</evidence>
<name>A0A1A8JY04_NOTKU</name>
<feature type="non-terminal residue" evidence="1">
    <location>
        <position position="1"/>
    </location>
</feature>
<sequence length="58" mass="6484">DSPSVYWHVAKVTSKLFCAANASRGGNPLTHRAGYCERSQPLISESNYWRKGQVFAKI</sequence>
<proteinExistence type="predicted"/>
<feature type="non-terminal residue" evidence="1">
    <location>
        <position position="58"/>
    </location>
</feature>
<reference evidence="1" key="2">
    <citation type="submission" date="2016-06" db="EMBL/GenBank/DDBJ databases">
        <title>The genome of a short-lived fish provides insights into sex chromosome evolution and the genetic control of aging.</title>
        <authorList>
            <person name="Reichwald K."/>
            <person name="Felder M."/>
            <person name="Petzold A."/>
            <person name="Koch P."/>
            <person name="Groth M."/>
            <person name="Platzer M."/>
        </authorList>
    </citation>
    <scope>NUCLEOTIDE SEQUENCE</scope>
    <source>
        <tissue evidence="1">Brain</tissue>
    </source>
</reference>
<gene>
    <name evidence="1" type="primary">Nfu_g_1_012874</name>
</gene>